<accession>A0A9W8B7N0</accession>
<dbReference type="OrthoDB" id="68328at2759"/>
<dbReference type="Gene3D" id="3.10.129.10">
    <property type="entry name" value="Hotdog Thioesterase"/>
    <property type="match status" value="1"/>
</dbReference>
<evidence type="ECO:0000256" key="1">
    <source>
        <dbReference type="ARBA" id="ARBA00006538"/>
    </source>
</evidence>
<gene>
    <name evidence="3" type="primary">TES1</name>
    <name evidence="3" type="ORF">H4R34_001850</name>
</gene>
<dbReference type="AlphaFoldDB" id="A0A9W8B7N0"/>
<dbReference type="InterPro" id="IPR029069">
    <property type="entry name" value="HotDog_dom_sf"/>
</dbReference>
<dbReference type="GO" id="GO:0005782">
    <property type="term" value="C:peroxisomal matrix"/>
    <property type="evidence" value="ECO:0007669"/>
    <property type="project" value="TreeGrafter"/>
</dbReference>
<dbReference type="InterPro" id="IPR042171">
    <property type="entry name" value="Acyl-CoA_hotdog"/>
</dbReference>
<dbReference type="CDD" id="cd03444">
    <property type="entry name" value="Thioesterase_II_repeat1"/>
    <property type="match status" value="1"/>
</dbReference>
<feature type="domain" description="Acyl-CoA thioesterase 2 C-terminal" evidence="2">
    <location>
        <begin position="125"/>
        <end position="218"/>
    </location>
</feature>
<evidence type="ECO:0000259" key="2">
    <source>
        <dbReference type="Pfam" id="PF02551"/>
    </source>
</evidence>
<evidence type="ECO:0000313" key="3">
    <source>
        <dbReference type="EMBL" id="KAJ1982043.1"/>
    </source>
</evidence>
<dbReference type="GO" id="GO:0006637">
    <property type="term" value="P:acyl-CoA metabolic process"/>
    <property type="evidence" value="ECO:0007669"/>
    <property type="project" value="InterPro"/>
</dbReference>
<dbReference type="Proteomes" id="UP001151582">
    <property type="component" value="Unassembled WGS sequence"/>
</dbReference>
<name>A0A9W8B7N0_9FUNG</name>
<reference evidence="3" key="1">
    <citation type="submission" date="2022-07" db="EMBL/GenBank/DDBJ databases">
        <title>Phylogenomic reconstructions and comparative analyses of Kickxellomycotina fungi.</title>
        <authorList>
            <person name="Reynolds N.K."/>
            <person name="Stajich J.E."/>
            <person name="Barry K."/>
            <person name="Grigoriev I.V."/>
            <person name="Crous P."/>
            <person name="Smith M.E."/>
        </authorList>
    </citation>
    <scope>NUCLEOTIDE SEQUENCE</scope>
    <source>
        <strain evidence="3">RSA 567</strain>
    </source>
</reference>
<dbReference type="Gene3D" id="2.40.160.210">
    <property type="entry name" value="Acyl-CoA thioesterase, double hotdog domain"/>
    <property type="match status" value="1"/>
</dbReference>
<comment type="caution">
    <text evidence="3">The sequence shown here is derived from an EMBL/GenBank/DDBJ whole genome shotgun (WGS) entry which is preliminary data.</text>
</comment>
<dbReference type="GO" id="GO:0009062">
    <property type="term" value="P:fatty acid catabolic process"/>
    <property type="evidence" value="ECO:0007669"/>
    <property type="project" value="TreeGrafter"/>
</dbReference>
<dbReference type="InterPro" id="IPR003703">
    <property type="entry name" value="Acyl_CoA_thio"/>
</dbReference>
<dbReference type="EMBL" id="JANBQB010000103">
    <property type="protein sequence ID" value="KAJ1982043.1"/>
    <property type="molecule type" value="Genomic_DNA"/>
</dbReference>
<dbReference type="GO" id="GO:0047617">
    <property type="term" value="F:fatty acyl-CoA hydrolase activity"/>
    <property type="evidence" value="ECO:0007669"/>
    <property type="project" value="InterPro"/>
</dbReference>
<dbReference type="InterPro" id="IPR025652">
    <property type="entry name" value="TesB_C"/>
</dbReference>
<dbReference type="Pfam" id="PF02551">
    <property type="entry name" value="Acyl_CoA_thio"/>
    <property type="match status" value="1"/>
</dbReference>
<dbReference type="EC" id="3.1.2.2" evidence="3"/>
<keyword evidence="3" id="KW-0378">Hydrolase</keyword>
<evidence type="ECO:0000313" key="4">
    <source>
        <dbReference type="Proteomes" id="UP001151582"/>
    </source>
</evidence>
<dbReference type="PANTHER" id="PTHR11066">
    <property type="entry name" value="ACYL-COA THIOESTERASE"/>
    <property type="match status" value="1"/>
</dbReference>
<proteinExistence type="inferred from homology"/>
<sequence length="247" mass="27732">MATPPALQDRMRPAVELEEVEKNIYRGGNLWTPKGARGVFGGQVVAQALAAAIKTVPANFNVHFAMPSVPPPESLELQEDVLNRWAQMANQMEDKAMAEKLKDPDPIPLDIKKVGSNDLNDYLYPTKQEPYKCALAYISDHHLVHACALPHALTWGSYPWRIGMMVSLDHTIWFHAPFRADEWLLYEMESPRTLNGRGLVFGRVYTREGLHVASVAQECVMLERPAPRAADSLPDPQPITFTHKARL</sequence>
<comment type="similarity">
    <text evidence="1">Belongs to the C/M/P thioester hydrolase family.</text>
</comment>
<keyword evidence="4" id="KW-1185">Reference proteome</keyword>
<dbReference type="SUPFAM" id="SSF54637">
    <property type="entry name" value="Thioesterase/thiol ester dehydrase-isomerase"/>
    <property type="match status" value="2"/>
</dbReference>
<organism evidence="3 4">
    <name type="scientific">Dimargaris verticillata</name>
    <dbReference type="NCBI Taxonomy" id="2761393"/>
    <lineage>
        <taxon>Eukaryota</taxon>
        <taxon>Fungi</taxon>
        <taxon>Fungi incertae sedis</taxon>
        <taxon>Zoopagomycota</taxon>
        <taxon>Kickxellomycotina</taxon>
        <taxon>Dimargaritomycetes</taxon>
        <taxon>Dimargaritales</taxon>
        <taxon>Dimargaritaceae</taxon>
        <taxon>Dimargaris</taxon>
    </lineage>
</organism>
<protein>
    <submittedName>
        <fullName evidence="3">Acyl-CoA thioesterase</fullName>
        <ecNumber evidence="3">3.1.2.2</ecNumber>
    </submittedName>
</protein>
<dbReference type="PANTHER" id="PTHR11066:SF34">
    <property type="entry name" value="ACYL-COENZYME A THIOESTERASE 8"/>
    <property type="match status" value="1"/>
</dbReference>